<keyword evidence="1" id="KW-1185">Reference proteome</keyword>
<reference evidence="2" key="2">
    <citation type="submission" date="2025-08" db="UniProtKB">
        <authorList>
            <consortium name="RefSeq"/>
        </authorList>
    </citation>
    <scope>IDENTIFICATION</scope>
    <source>
        <tissue evidence="2">Leaf</tissue>
    </source>
</reference>
<reference evidence="1" key="1">
    <citation type="journal article" date="2014" name="Nat. Commun.">
        <title>The tobacco genome sequence and its comparison with those of tomato and potato.</title>
        <authorList>
            <person name="Sierro N."/>
            <person name="Battey J.N."/>
            <person name="Ouadi S."/>
            <person name="Bakaher N."/>
            <person name="Bovet L."/>
            <person name="Willig A."/>
            <person name="Goepfert S."/>
            <person name="Peitsch M.C."/>
            <person name="Ivanov N.V."/>
        </authorList>
    </citation>
    <scope>NUCLEOTIDE SEQUENCE [LARGE SCALE GENOMIC DNA]</scope>
</reference>
<dbReference type="Proteomes" id="UP000790787">
    <property type="component" value="Chromosome 10"/>
</dbReference>
<evidence type="ECO:0000313" key="2">
    <source>
        <dbReference type="RefSeq" id="XP_075079945.1"/>
    </source>
</evidence>
<sequence>MDKFFTRLDHSQPSPSCQSLIQANVNLSYLINELDLGSLKGDPGERILISDYNPRIRDEVRKHYIQQGPCQPSKHQFPKTLIGGRMRQFVPSWFNGQFSKWLEYSVKKDAAFCLCCYLFKNEFIHGSAGEFYTKNGFRAWNKGLERLRLHVGDVISVHDKCFKKMLDLSNHHQSIQLVFDKHSERLKSEYQMRLEVSIDVARLLLLYGLPFRGHDESESSTNQGLFLGFLRWHGDKHPDVGKVILENAPQNDTLTFPIIQKDIINACAKETLKAIIGDLNGDYFGILVDESKDISHKEQMALVLRYVDKNGEVVERFVGLVHVSDILACSLKEAIYSLFLDHSLSTSQIRGQGYDEASNMRGEISGLKTLIMKDSSSAYYIHCFAHQLQLTLVAMFKKHLDVEDFFCHVTNVLNVIGVSFKRRDLLRHLEFIKLIKEGMHSGEIHTGRGLNQERGLHRPGDTRWGSHFKTLGNFIVIFSSIIRVLEVIEHEGSTSNERNQAKYLLSEIITFKFVFMLHLMLKVLAMSNELNKILQKRDQDIVNAVEFLKITKKRLQDMRETGWESLLDDVSSFCHMHDIIIPRMDESYFPGKSKRKSSGICYSHHLRVDIFYVVIDVQIQELNDRFGVVSSELLLGKASLNPVNSFANFDKGRIMALAKCYPNEFDEVQIRDLSYQLDTFIIHMRAGNPKFSNLQGISDLAKALVETNLVETYSYVYLLVKLTLILPCYRNCGESIPIHEADKE</sequence>
<dbReference type="RefSeq" id="XP_075079945.1">
    <property type="nucleotide sequence ID" value="XM_075223844.1"/>
</dbReference>
<name>A0AC58S4S7_TOBAC</name>
<organism evidence="1 2">
    <name type="scientific">Nicotiana tabacum</name>
    <name type="common">Common tobacco</name>
    <dbReference type="NCBI Taxonomy" id="4097"/>
    <lineage>
        <taxon>Eukaryota</taxon>
        <taxon>Viridiplantae</taxon>
        <taxon>Streptophyta</taxon>
        <taxon>Embryophyta</taxon>
        <taxon>Tracheophyta</taxon>
        <taxon>Spermatophyta</taxon>
        <taxon>Magnoliopsida</taxon>
        <taxon>eudicotyledons</taxon>
        <taxon>Gunneridae</taxon>
        <taxon>Pentapetalae</taxon>
        <taxon>asterids</taxon>
        <taxon>lamiids</taxon>
        <taxon>Solanales</taxon>
        <taxon>Solanaceae</taxon>
        <taxon>Nicotianoideae</taxon>
        <taxon>Nicotianeae</taxon>
        <taxon>Nicotiana</taxon>
    </lineage>
</organism>
<accession>A0AC58S4S7</accession>
<evidence type="ECO:0000313" key="1">
    <source>
        <dbReference type="Proteomes" id="UP000790787"/>
    </source>
</evidence>
<gene>
    <name evidence="2" type="primary">LOC142165249</name>
</gene>
<protein>
    <submittedName>
        <fullName evidence="2">Uncharacterized protein LOC142165249</fullName>
    </submittedName>
</protein>
<proteinExistence type="predicted"/>